<dbReference type="Pfam" id="PF00535">
    <property type="entry name" value="Glycos_transf_2"/>
    <property type="match status" value="1"/>
</dbReference>
<dbReference type="RefSeq" id="WP_073823970.1">
    <property type="nucleotide sequence ID" value="NZ_MQVS01000004.1"/>
</dbReference>
<comment type="similarity">
    <text evidence="1">Belongs to the glycosyltransferase 2 family.</text>
</comment>
<dbReference type="SUPFAM" id="SSF53448">
    <property type="entry name" value="Nucleotide-diphospho-sugar transferases"/>
    <property type="match status" value="1"/>
</dbReference>
<dbReference type="OrthoDB" id="9810303at2"/>
<evidence type="ECO:0000259" key="2">
    <source>
        <dbReference type="Pfam" id="PF00535"/>
    </source>
</evidence>
<dbReference type="InParanoid" id="A0A1Q5PWA8"/>
<dbReference type="GO" id="GO:0016740">
    <property type="term" value="F:transferase activity"/>
    <property type="evidence" value="ECO:0007669"/>
    <property type="project" value="UniProtKB-KW"/>
</dbReference>
<protein>
    <submittedName>
        <fullName evidence="3">Glycosyl transferase</fullName>
    </submittedName>
</protein>
<dbReference type="STRING" id="52770.BSZ40_05105"/>
<name>A0A1Q5PWA8_9ACTO</name>
<gene>
    <name evidence="3" type="ORF">BSZ40_05105</name>
</gene>
<sequence length="227" mass="25127">MSTPLPTSETWLLIPLYNESAVIGEVIREARQTFPNIVCVNDGSTDGSGEAAEAAGAIVINHPINLGQGAALQTGLDFFKFHTDGKYCVTFDADGQHRVADALEMVRLADQDNLDIVFGSRFRAEKVEANWLKTIVLRATAWASRRSTGIKLTDTHNGLRLISRRAAEIVELRHNRMAHATEIVTQLARSGLPWAEIPVYIRYTDYSRSKGQSMLNSINIVVELLFS</sequence>
<evidence type="ECO:0000256" key="1">
    <source>
        <dbReference type="ARBA" id="ARBA00006739"/>
    </source>
</evidence>
<dbReference type="PANTHER" id="PTHR48090:SF7">
    <property type="entry name" value="RFBJ PROTEIN"/>
    <property type="match status" value="1"/>
</dbReference>
<reference evidence="4" key="1">
    <citation type="submission" date="2016-12" db="EMBL/GenBank/DDBJ databases">
        <authorList>
            <person name="Meng X."/>
        </authorList>
    </citation>
    <scope>NUCLEOTIDE SEQUENCE [LARGE SCALE GENOMIC DNA]</scope>
    <source>
        <strain evidence="4">DSM 20732</strain>
    </source>
</reference>
<dbReference type="Gene3D" id="3.90.550.10">
    <property type="entry name" value="Spore Coat Polysaccharide Biosynthesis Protein SpsA, Chain A"/>
    <property type="match status" value="1"/>
</dbReference>
<dbReference type="CDD" id="cd04179">
    <property type="entry name" value="DPM_DPG-synthase_like"/>
    <property type="match status" value="1"/>
</dbReference>
<feature type="domain" description="Glycosyltransferase 2-like" evidence="2">
    <location>
        <begin position="13"/>
        <end position="167"/>
    </location>
</feature>
<dbReference type="Proteomes" id="UP000185612">
    <property type="component" value="Unassembled WGS sequence"/>
</dbReference>
<dbReference type="InterPro" id="IPR050256">
    <property type="entry name" value="Glycosyltransferase_2"/>
</dbReference>
<accession>A0A1Q5PWA8</accession>
<dbReference type="InterPro" id="IPR001173">
    <property type="entry name" value="Glyco_trans_2-like"/>
</dbReference>
<dbReference type="PANTHER" id="PTHR48090">
    <property type="entry name" value="UNDECAPRENYL-PHOSPHATE 4-DEOXY-4-FORMAMIDO-L-ARABINOSE TRANSFERASE-RELATED"/>
    <property type="match status" value="1"/>
</dbReference>
<dbReference type="FunCoup" id="A0A1Q5PWA8">
    <property type="interactions" value="144"/>
</dbReference>
<organism evidence="3 4">
    <name type="scientific">Buchananella hordeovulneris</name>
    <dbReference type="NCBI Taxonomy" id="52770"/>
    <lineage>
        <taxon>Bacteria</taxon>
        <taxon>Bacillati</taxon>
        <taxon>Actinomycetota</taxon>
        <taxon>Actinomycetes</taxon>
        <taxon>Actinomycetales</taxon>
        <taxon>Actinomycetaceae</taxon>
        <taxon>Buchananella</taxon>
    </lineage>
</organism>
<dbReference type="AlphaFoldDB" id="A0A1Q5PWA8"/>
<comment type="caution">
    <text evidence="3">The sequence shown here is derived from an EMBL/GenBank/DDBJ whole genome shotgun (WGS) entry which is preliminary data.</text>
</comment>
<dbReference type="InterPro" id="IPR029044">
    <property type="entry name" value="Nucleotide-diphossugar_trans"/>
</dbReference>
<dbReference type="EMBL" id="MQVS01000004">
    <property type="protein sequence ID" value="OKL51868.1"/>
    <property type="molecule type" value="Genomic_DNA"/>
</dbReference>
<evidence type="ECO:0000313" key="3">
    <source>
        <dbReference type="EMBL" id="OKL51868.1"/>
    </source>
</evidence>
<keyword evidence="3" id="KW-0808">Transferase</keyword>
<keyword evidence="4" id="KW-1185">Reference proteome</keyword>
<evidence type="ECO:0000313" key="4">
    <source>
        <dbReference type="Proteomes" id="UP000185612"/>
    </source>
</evidence>
<proteinExistence type="inferred from homology"/>